<keyword evidence="3" id="KW-1185">Reference proteome</keyword>
<dbReference type="PRINTS" id="PR00469">
    <property type="entry name" value="PNDRDTASEII"/>
</dbReference>
<feature type="region of interest" description="Disordered" evidence="1">
    <location>
        <begin position="487"/>
        <end position="507"/>
    </location>
</feature>
<dbReference type="InterPro" id="IPR051209">
    <property type="entry name" value="FAD-bind_Monooxygenase_sf"/>
</dbReference>
<keyword evidence="2" id="KW-0503">Monooxygenase</keyword>
<accession>A0A379JM41</accession>
<dbReference type="Gene3D" id="3.50.50.60">
    <property type="entry name" value="FAD/NAD(P)-binding domain"/>
    <property type="match status" value="2"/>
</dbReference>
<evidence type="ECO:0000313" key="2">
    <source>
        <dbReference type="EMBL" id="SUD49568.1"/>
    </source>
</evidence>
<proteinExistence type="predicted"/>
<dbReference type="SUPFAM" id="SSF51905">
    <property type="entry name" value="FAD/NAD(P)-binding domain"/>
    <property type="match status" value="2"/>
</dbReference>
<dbReference type="Pfam" id="PF13738">
    <property type="entry name" value="Pyr_redox_3"/>
    <property type="match status" value="1"/>
</dbReference>
<dbReference type="AlphaFoldDB" id="A0A379JM41"/>
<organism evidence="2 3">
    <name type="scientific">Nocardia otitidiscaviarum</name>
    <dbReference type="NCBI Taxonomy" id="1823"/>
    <lineage>
        <taxon>Bacteria</taxon>
        <taxon>Bacillati</taxon>
        <taxon>Actinomycetota</taxon>
        <taxon>Actinomycetes</taxon>
        <taxon>Mycobacteriales</taxon>
        <taxon>Nocardiaceae</taxon>
        <taxon>Nocardia</taxon>
    </lineage>
</organism>
<keyword evidence="2" id="KW-0560">Oxidoreductase</keyword>
<evidence type="ECO:0000313" key="3">
    <source>
        <dbReference type="Proteomes" id="UP000255467"/>
    </source>
</evidence>
<dbReference type="EMBL" id="UGRY01000008">
    <property type="protein sequence ID" value="SUD49568.1"/>
    <property type="molecule type" value="Genomic_DNA"/>
</dbReference>
<dbReference type="Proteomes" id="UP000255467">
    <property type="component" value="Unassembled WGS sequence"/>
</dbReference>
<dbReference type="RefSeq" id="WP_051038206.1">
    <property type="nucleotide sequence ID" value="NZ_UGRY01000008.1"/>
</dbReference>
<sequence>MSATLSPNALFDVVVVGAGFAGLTMAYRLREAGIEKFAILEEADVPGGVWRDNRYPGCTCDVPSHLYSFEFAPYRDATVRYPQQSEILHYLHQVVDQYDLRRHLRVNSAVRSAIYDDSAGEWTLTTASGEIRTTAVVWGIGQLHRPYIPDDIPGLDDYRGRAFHSADRGAWAATPRLRGDVAVVGTGSSAVQMVPHLARTADMLQVYQRSAAWILPKPDAEFGAVAREILARVPGAHHLNRAALSLAGDQLLAPIMRGGWPARPAEWLARAHLYRHVRDRSLRRKLLPPYAIGEKRILLDDGAFYRALGRPQVTLVNTGITRLTPTGILAGDGIERPAATIVWATGFQAPEFFGGITVRGRGGLDLHQMWSEQGGRPEAWYGLAVPGFPNMYMIAGPHSFTPANSNPSMKDLQARYIVEALRLAADLGNPIEISDVAMASYQAWLDSALARTVWQDGTPSWFKRAGVVTNPWPDTVGAFGRHLAEHPPHQSFTSSAAATAPGPRIRI</sequence>
<dbReference type="PANTHER" id="PTHR42877:SF4">
    <property type="entry name" value="FAD_NAD(P)-BINDING DOMAIN-CONTAINING PROTEIN-RELATED"/>
    <property type="match status" value="1"/>
</dbReference>
<name>A0A379JM41_9NOCA</name>
<dbReference type="OrthoDB" id="5168853at2"/>
<dbReference type="InterPro" id="IPR036188">
    <property type="entry name" value="FAD/NAD-bd_sf"/>
</dbReference>
<gene>
    <name evidence="2" type="primary">hapE_14</name>
    <name evidence="2" type="ORF">NCTC1934_06922</name>
</gene>
<dbReference type="PANTHER" id="PTHR42877">
    <property type="entry name" value="L-ORNITHINE N(5)-MONOOXYGENASE-RELATED"/>
    <property type="match status" value="1"/>
</dbReference>
<evidence type="ECO:0000256" key="1">
    <source>
        <dbReference type="SAM" id="MobiDB-lite"/>
    </source>
</evidence>
<dbReference type="GO" id="GO:0033767">
    <property type="term" value="F:4-hydroxyacetophenone monooxygenase activity"/>
    <property type="evidence" value="ECO:0007669"/>
    <property type="project" value="UniProtKB-EC"/>
</dbReference>
<reference evidence="2 3" key="1">
    <citation type="submission" date="2018-06" db="EMBL/GenBank/DDBJ databases">
        <authorList>
            <consortium name="Pathogen Informatics"/>
            <person name="Doyle S."/>
        </authorList>
    </citation>
    <scope>NUCLEOTIDE SEQUENCE [LARGE SCALE GENOMIC DNA]</scope>
    <source>
        <strain evidence="2 3">NCTC1934</strain>
    </source>
</reference>
<dbReference type="EC" id="1.14.13.84" evidence="2"/>
<protein>
    <submittedName>
        <fullName evidence="2">4-hydroxyacetophenone monooxygenase</fullName>
        <ecNumber evidence="2">1.14.13.84</ecNumber>
    </submittedName>
</protein>